<proteinExistence type="predicted"/>
<gene>
    <name evidence="2" type="ORF">GCM10007392_42920</name>
</gene>
<name>A0A918KNU5_9GAMM</name>
<dbReference type="SUPFAM" id="SSF69255">
    <property type="entry name" value="gp5 N-terminal domain-like"/>
    <property type="match status" value="1"/>
</dbReference>
<dbReference type="SUPFAM" id="SSF69349">
    <property type="entry name" value="Phage fibre proteins"/>
    <property type="match status" value="1"/>
</dbReference>
<dbReference type="Gene3D" id="4.10.220.110">
    <property type="match status" value="1"/>
</dbReference>
<evidence type="ECO:0000313" key="3">
    <source>
        <dbReference type="Proteomes" id="UP000626148"/>
    </source>
</evidence>
<dbReference type="SUPFAM" id="SSF69279">
    <property type="entry name" value="Phage tail proteins"/>
    <property type="match status" value="2"/>
</dbReference>
<comment type="caution">
    <text evidence="2">The sequence shown here is derived from an EMBL/GenBank/DDBJ whole genome shotgun (WGS) entry which is preliminary data.</text>
</comment>
<evidence type="ECO:0000313" key="2">
    <source>
        <dbReference type="EMBL" id="GGX70857.1"/>
    </source>
</evidence>
<sequence length="879" mass="96953">MSLSMAMQRTRIRLTVSGYECAVQSLTGEEALNAPTRLTVTTDDDLPFELDELLNQPVALALTGPGALERRFSLTVFDAEEVWAGPRPQLTLHLASKVWRGRDQFHSRLFMDQPRDRVIRRLLAEMGYAADEIDLRLDPVPAHDGPFLQARESSRHCLERLLAEVGANYWFEPAENDYSERLVIRNDPLISPYLPHIEWAQATSGLAPDQQLNRITAAYRRWRWQPATSGHAVTGSAAGAQSNDRATHQSFEPPRPRSEAEQRALFAQQHRDQSRYTLELHSHQPLLTAGHTLSLDAHQLPVQTAGEFRIISVQHHAEPTGRDNPASGGVQYRNTADVIPRATAVRPALKTPPDLPQLFPARIESRRAYAELGADGRYYFRYDFDRTDQPLAQASQLTERLTPYASPMDPEQGKTIGWHFPLLNRSTVMVSCLNNDPARPLILGFVPSRGQLGPVTNKNATQSRIVTPGQSELTFDDAKKAECIALHTFDRQLCLELNAAQAEPYCQILAQFGGIRLYAEQNLDLTTDNGNLDERIGADRSQTVKQNSATTTEEGAVQHQAKTEQHHTAQLTMTQAAEGDYSLWVQEKHLRMDAKTGHSTTVDAGDYQLQVQDGAVIHQVAGDITIQGNGGGDILLVKGDAGIQMDASGNIKLFGAKITLKGQGGVTFNGDVQYETGAGNEPEGAGTPAIPEVPETATLELDAQSAEQSPALNARWLDPVIRSGDTVAMEISYQSMADGCDLTVTVAQENPDGQLHTIDEFTHSPNELSGLDTLNWTAPDTLAEGYEQRESEQPRPFHYRFKAVADGVESDWSEPAQVNVDIQVRVETEAGVPMDDGTRVQARAADGQHHRARVRNGKARFTNIASGATRIRLEEANQE</sequence>
<dbReference type="InterPro" id="IPR037026">
    <property type="entry name" value="Vgr_OB-fold_dom_sf"/>
</dbReference>
<reference evidence="2" key="2">
    <citation type="submission" date="2020-09" db="EMBL/GenBank/DDBJ databases">
        <authorList>
            <person name="Sun Q."/>
            <person name="Kim S."/>
        </authorList>
    </citation>
    <scope>NUCLEOTIDE SEQUENCE</scope>
    <source>
        <strain evidence="2">KCTC 22169</strain>
    </source>
</reference>
<dbReference type="EMBL" id="BMXR01000014">
    <property type="protein sequence ID" value="GGX70857.1"/>
    <property type="molecule type" value="Genomic_DNA"/>
</dbReference>
<feature type="compositionally biased region" description="Polar residues" evidence="1">
    <location>
        <begin position="239"/>
        <end position="250"/>
    </location>
</feature>
<accession>A0A918KNU5</accession>
<evidence type="ECO:0000256" key="1">
    <source>
        <dbReference type="SAM" id="MobiDB-lite"/>
    </source>
</evidence>
<dbReference type="Gene3D" id="3.55.50.10">
    <property type="entry name" value="Baseplate protein-like domains"/>
    <property type="match status" value="1"/>
</dbReference>
<reference evidence="2" key="1">
    <citation type="journal article" date="2014" name="Int. J. Syst. Evol. Microbiol.">
        <title>Complete genome sequence of Corynebacterium casei LMG S-19264T (=DSM 44701T), isolated from a smear-ripened cheese.</title>
        <authorList>
            <consortium name="US DOE Joint Genome Institute (JGI-PGF)"/>
            <person name="Walter F."/>
            <person name="Albersmeier A."/>
            <person name="Kalinowski J."/>
            <person name="Ruckert C."/>
        </authorList>
    </citation>
    <scope>NUCLEOTIDE SEQUENCE</scope>
    <source>
        <strain evidence="2">KCTC 22169</strain>
    </source>
</reference>
<dbReference type="Pfam" id="PF05954">
    <property type="entry name" value="Phage_GPD"/>
    <property type="match status" value="1"/>
</dbReference>
<dbReference type="Proteomes" id="UP000626148">
    <property type="component" value="Unassembled WGS sequence"/>
</dbReference>
<dbReference type="AlphaFoldDB" id="A0A918KNU5"/>
<feature type="region of interest" description="Disordered" evidence="1">
    <location>
        <begin position="230"/>
        <end position="271"/>
    </location>
</feature>
<evidence type="ECO:0008006" key="4">
    <source>
        <dbReference type="Google" id="ProtNLM"/>
    </source>
</evidence>
<dbReference type="Gene3D" id="2.40.50.230">
    <property type="entry name" value="Gp5 N-terminal domain"/>
    <property type="match status" value="1"/>
</dbReference>
<protein>
    <recommendedName>
        <fullName evidence="4">Type VI secretion system tip protein VgrG</fullName>
    </recommendedName>
</protein>
<keyword evidence="3" id="KW-1185">Reference proteome</keyword>
<dbReference type="Gene3D" id="2.30.110.50">
    <property type="match status" value="1"/>
</dbReference>
<organism evidence="2 3">
    <name type="scientific">Saccharospirillum salsuginis</name>
    <dbReference type="NCBI Taxonomy" id="418750"/>
    <lineage>
        <taxon>Bacteria</taxon>
        <taxon>Pseudomonadati</taxon>
        <taxon>Pseudomonadota</taxon>
        <taxon>Gammaproteobacteria</taxon>
        <taxon>Oceanospirillales</taxon>
        <taxon>Saccharospirillaceae</taxon>
        <taxon>Saccharospirillum</taxon>
    </lineage>
</organism>
<dbReference type="RefSeq" id="WP_189612646.1">
    <property type="nucleotide sequence ID" value="NZ_BMXR01000014.1"/>
</dbReference>